<dbReference type="EMBL" id="VJZT01000020">
    <property type="protein sequence ID" value="TRX35689.1"/>
    <property type="molecule type" value="Genomic_DNA"/>
</dbReference>
<comment type="caution">
    <text evidence="2">The sequence shown here is derived from an EMBL/GenBank/DDBJ whole genome shotgun (WGS) entry which is preliminary data.</text>
</comment>
<accession>A0A553DSI5</accession>
<sequence length="64" mass="7008">MNIKRIFGVLLTLLGIAALIYTATLFLNSVDSDRDIKMLVIYGVLGVVFFVSGMGLIKTIKDES</sequence>
<evidence type="ECO:0000313" key="2">
    <source>
        <dbReference type="EMBL" id="TRX35689.1"/>
    </source>
</evidence>
<organism evidence="2 3">
    <name type="scientific">Flavobacterium restrictum</name>
    <dbReference type="NCBI Taxonomy" id="2594428"/>
    <lineage>
        <taxon>Bacteria</taxon>
        <taxon>Pseudomonadati</taxon>
        <taxon>Bacteroidota</taxon>
        <taxon>Flavobacteriia</taxon>
        <taxon>Flavobacteriales</taxon>
        <taxon>Flavobacteriaceae</taxon>
        <taxon>Flavobacterium</taxon>
    </lineage>
</organism>
<protein>
    <submittedName>
        <fullName evidence="2">Uncharacterized protein</fullName>
    </submittedName>
</protein>
<gene>
    <name evidence="2" type="ORF">FNW21_14565</name>
</gene>
<feature type="transmembrane region" description="Helical" evidence="1">
    <location>
        <begin position="39"/>
        <end position="57"/>
    </location>
</feature>
<keyword evidence="1" id="KW-1133">Transmembrane helix</keyword>
<feature type="transmembrane region" description="Helical" evidence="1">
    <location>
        <begin position="7"/>
        <end position="27"/>
    </location>
</feature>
<name>A0A553DSI5_9FLAO</name>
<evidence type="ECO:0000313" key="3">
    <source>
        <dbReference type="Proteomes" id="UP000316371"/>
    </source>
</evidence>
<dbReference type="AlphaFoldDB" id="A0A553DSI5"/>
<reference evidence="2 3" key="1">
    <citation type="submission" date="2019-07" db="EMBL/GenBank/DDBJ databases">
        <title>Novel species of Flavobacterium.</title>
        <authorList>
            <person name="Liu Q."/>
            <person name="Xin Y.-H."/>
        </authorList>
    </citation>
    <scope>NUCLEOTIDE SEQUENCE [LARGE SCALE GENOMIC DNA]</scope>
    <source>
        <strain evidence="2 3">LB1R34</strain>
    </source>
</reference>
<dbReference type="RefSeq" id="WP_144257489.1">
    <property type="nucleotide sequence ID" value="NZ_VJZT01000020.1"/>
</dbReference>
<keyword evidence="1" id="KW-0812">Transmembrane</keyword>
<evidence type="ECO:0000256" key="1">
    <source>
        <dbReference type="SAM" id="Phobius"/>
    </source>
</evidence>
<dbReference type="Proteomes" id="UP000316371">
    <property type="component" value="Unassembled WGS sequence"/>
</dbReference>
<proteinExistence type="predicted"/>
<keyword evidence="1" id="KW-0472">Membrane</keyword>
<keyword evidence="3" id="KW-1185">Reference proteome</keyword>
<dbReference type="OrthoDB" id="677537at2"/>